<keyword evidence="3" id="KW-1185">Reference proteome</keyword>
<feature type="transmembrane region" description="Helical" evidence="1">
    <location>
        <begin position="66"/>
        <end position="86"/>
    </location>
</feature>
<sequence length="126" mass="14456">MKGKELYVMIFILIPLTLLMAYDFFPSLNDFLFFPKPMLIGLLLLVVLLGFFTIHFQEEKSAQSSFWWNVSLVSYLLSLIVIFTLLGGNSQVGISLSNPVLWIVVALTVFEMRKEYKKAKAHEVYA</sequence>
<feature type="transmembrane region" description="Helical" evidence="1">
    <location>
        <begin position="37"/>
        <end position="54"/>
    </location>
</feature>
<evidence type="ECO:0000313" key="2">
    <source>
        <dbReference type="EMBL" id="MDW0111564.1"/>
    </source>
</evidence>
<evidence type="ECO:0000256" key="1">
    <source>
        <dbReference type="SAM" id="Phobius"/>
    </source>
</evidence>
<dbReference type="EMBL" id="JAUBDI010000001">
    <property type="protein sequence ID" value="MDW0111564.1"/>
    <property type="molecule type" value="Genomic_DNA"/>
</dbReference>
<dbReference type="RefSeq" id="WP_317941458.1">
    <property type="nucleotide sequence ID" value="NZ_JAUBDI010000001.1"/>
</dbReference>
<name>A0ABU4G3M6_9BACL</name>
<accession>A0ABU4G3M6</accession>
<proteinExistence type="predicted"/>
<protein>
    <submittedName>
        <fullName evidence="2">Uncharacterized protein</fullName>
    </submittedName>
</protein>
<comment type="caution">
    <text evidence="2">The sequence shown here is derived from an EMBL/GenBank/DDBJ whole genome shotgun (WGS) entry which is preliminary data.</text>
</comment>
<evidence type="ECO:0000313" key="3">
    <source>
        <dbReference type="Proteomes" id="UP001282284"/>
    </source>
</evidence>
<feature type="transmembrane region" description="Helical" evidence="1">
    <location>
        <begin position="7"/>
        <end position="25"/>
    </location>
</feature>
<dbReference type="Proteomes" id="UP001282284">
    <property type="component" value="Unassembled WGS sequence"/>
</dbReference>
<keyword evidence="1" id="KW-0472">Membrane</keyword>
<feature type="transmembrane region" description="Helical" evidence="1">
    <location>
        <begin position="92"/>
        <end position="110"/>
    </location>
</feature>
<organism evidence="2 3">
    <name type="scientific">Sporosarcina saromensis</name>
    <dbReference type="NCBI Taxonomy" id="359365"/>
    <lineage>
        <taxon>Bacteria</taxon>
        <taxon>Bacillati</taxon>
        <taxon>Bacillota</taxon>
        <taxon>Bacilli</taxon>
        <taxon>Bacillales</taxon>
        <taxon>Caryophanaceae</taxon>
        <taxon>Sporosarcina</taxon>
    </lineage>
</organism>
<gene>
    <name evidence="2" type="ORF">QT711_00105</name>
</gene>
<reference evidence="2 3" key="1">
    <citation type="submission" date="2023-06" db="EMBL/GenBank/DDBJ databases">
        <title>Sporosarcina sp. nov., isolated from Korean traditional fermented seafood 'Jeotgal'.</title>
        <authorList>
            <person name="Yang A.I."/>
            <person name="Shin N.-R."/>
        </authorList>
    </citation>
    <scope>NUCLEOTIDE SEQUENCE [LARGE SCALE GENOMIC DNA]</scope>
    <source>
        <strain evidence="2 3">KCTC13119</strain>
    </source>
</reference>
<keyword evidence="1" id="KW-1133">Transmembrane helix</keyword>
<keyword evidence="1" id="KW-0812">Transmembrane</keyword>